<evidence type="ECO:0000313" key="1">
    <source>
        <dbReference type="EMBL" id="RZR71697.1"/>
    </source>
</evidence>
<sequence length="69" mass="7700">MDFVPEESPIKVDHIVVNKETFYMLASVTMADLPGVDSRLVPPPRPFPSLSELAFPVSPRLQSPYCRAI</sequence>
<organism evidence="1">
    <name type="scientific">Ensete ventricosum</name>
    <name type="common">Abyssinian banana</name>
    <name type="synonym">Musa ensete</name>
    <dbReference type="NCBI Taxonomy" id="4639"/>
    <lineage>
        <taxon>Eukaryota</taxon>
        <taxon>Viridiplantae</taxon>
        <taxon>Streptophyta</taxon>
        <taxon>Embryophyta</taxon>
        <taxon>Tracheophyta</taxon>
        <taxon>Spermatophyta</taxon>
        <taxon>Magnoliopsida</taxon>
        <taxon>Liliopsida</taxon>
        <taxon>Zingiberales</taxon>
        <taxon>Musaceae</taxon>
        <taxon>Ensete</taxon>
    </lineage>
</organism>
<name>A0A444GEB0_ENSVE</name>
<proteinExistence type="predicted"/>
<gene>
    <name evidence="1" type="ORF">BHM03_00006477</name>
</gene>
<dbReference type="Proteomes" id="UP000290560">
    <property type="component" value="Unassembled WGS sequence"/>
</dbReference>
<dbReference type="EMBL" id="KV875572">
    <property type="protein sequence ID" value="RZR71697.1"/>
    <property type="molecule type" value="Genomic_DNA"/>
</dbReference>
<dbReference type="AlphaFoldDB" id="A0A444GEB0"/>
<reference evidence="1" key="1">
    <citation type="journal article" date="2018" name="Data Brief">
        <title>Genome sequence data from 17 accessions of Ensete ventricosum, a staple food crop for millions in Ethiopia.</title>
        <authorList>
            <person name="Yemataw Z."/>
            <person name="Muzemil S."/>
            <person name="Ambachew D."/>
            <person name="Tripathi L."/>
            <person name="Tesfaye K."/>
            <person name="Chala A."/>
            <person name="Farbos A."/>
            <person name="O'Neill P."/>
            <person name="Moore K."/>
            <person name="Grant M."/>
            <person name="Studholme D.J."/>
        </authorList>
    </citation>
    <scope>NUCLEOTIDE SEQUENCE [LARGE SCALE GENOMIC DNA]</scope>
    <source>
        <tissue evidence="1">Leaf</tissue>
    </source>
</reference>
<protein>
    <submittedName>
        <fullName evidence="1">Uncharacterized protein</fullName>
    </submittedName>
</protein>
<accession>A0A444GEB0</accession>